<protein>
    <submittedName>
        <fullName evidence="1">Uncharacterized protein</fullName>
    </submittedName>
</protein>
<gene>
    <name evidence="1" type="ORF">D1010_10055</name>
</gene>
<dbReference type="KEGG" id="lhb:D1010_10055"/>
<reference evidence="1 2" key="1">
    <citation type="submission" date="2019-10" db="EMBL/GenBank/DDBJ databases">
        <title>The completed genome of Lactobacillus harbinensis M1.</title>
        <authorList>
            <person name="Zheng Y."/>
        </authorList>
    </citation>
    <scope>NUCLEOTIDE SEQUENCE [LARGE SCALE GENOMIC DNA]</scope>
    <source>
        <strain evidence="1 2">M1</strain>
    </source>
</reference>
<dbReference type="AlphaFoldDB" id="A0A5P8M6J4"/>
<dbReference type="Proteomes" id="UP000326779">
    <property type="component" value="Chromosome"/>
</dbReference>
<name>A0A5P8M6J4_9LACO</name>
<proteinExistence type="predicted"/>
<dbReference type="EMBL" id="CP045143">
    <property type="protein sequence ID" value="QFR23721.1"/>
    <property type="molecule type" value="Genomic_DNA"/>
</dbReference>
<dbReference type="RefSeq" id="WP_152260914.1">
    <property type="nucleotide sequence ID" value="NZ_CP045143.1"/>
</dbReference>
<accession>A0A5P8M6J4</accession>
<sequence>MDKPIMLHLMAMMIPETCDQNPNANAAKVAKIFSTRLHAIGFEDSDVSIDEATQAMIDVGFAVRESRYSAERNYFNASLRSFNDLLLQFPKLAAN</sequence>
<evidence type="ECO:0000313" key="1">
    <source>
        <dbReference type="EMBL" id="QFR23721.1"/>
    </source>
</evidence>
<evidence type="ECO:0000313" key="2">
    <source>
        <dbReference type="Proteomes" id="UP000326779"/>
    </source>
</evidence>
<organism evidence="1 2">
    <name type="scientific">Schleiferilactobacillus harbinensis</name>
    <dbReference type="NCBI Taxonomy" id="304207"/>
    <lineage>
        <taxon>Bacteria</taxon>
        <taxon>Bacillati</taxon>
        <taxon>Bacillota</taxon>
        <taxon>Bacilli</taxon>
        <taxon>Lactobacillales</taxon>
        <taxon>Lactobacillaceae</taxon>
        <taxon>Schleiferilactobacillus</taxon>
    </lineage>
</organism>